<dbReference type="AlphaFoldDB" id="A0A1I1MK56"/>
<dbReference type="InterPro" id="IPR040632">
    <property type="entry name" value="Sulfotransfer_4"/>
</dbReference>
<keyword evidence="2" id="KW-1185">Reference proteome</keyword>
<dbReference type="InterPro" id="IPR027417">
    <property type="entry name" value="P-loop_NTPase"/>
</dbReference>
<reference evidence="1 2" key="1">
    <citation type="submission" date="2016-10" db="EMBL/GenBank/DDBJ databases">
        <authorList>
            <person name="de Groot N.N."/>
        </authorList>
    </citation>
    <scope>NUCLEOTIDE SEQUENCE [LARGE SCALE GENOMIC DNA]</scope>
    <source>
        <strain evidence="1 2">DSM 29619</strain>
    </source>
</reference>
<dbReference type="EMBL" id="FOLX01000001">
    <property type="protein sequence ID" value="SFC85801.1"/>
    <property type="molecule type" value="Genomic_DNA"/>
</dbReference>
<protein>
    <recommendedName>
        <fullName evidence="3">Sulfotransferase family protein</fullName>
    </recommendedName>
</protein>
<organism evidence="1 2">
    <name type="scientific">Pseudooceanicola nitratireducens</name>
    <dbReference type="NCBI Taxonomy" id="517719"/>
    <lineage>
        <taxon>Bacteria</taxon>
        <taxon>Pseudomonadati</taxon>
        <taxon>Pseudomonadota</taxon>
        <taxon>Alphaproteobacteria</taxon>
        <taxon>Rhodobacterales</taxon>
        <taxon>Paracoccaceae</taxon>
        <taxon>Pseudooceanicola</taxon>
    </lineage>
</organism>
<dbReference type="Proteomes" id="UP000231644">
    <property type="component" value="Unassembled WGS sequence"/>
</dbReference>
<dbReference type="OrthoDB" id="7833823at2"/>
<dbReference type="Gene3D" id="3.40.50.300">
    <property type="entry name" value="P-loop containing nucleotide triphosphate hydrolases"/>
    <property type="match status" value="1"/>
</dbReference>
<dbReference type="STRING" id="517719.SAMN05421762_2462"/>
<evidence type="ECO:0000313" key="2">
    <source>
        <dbReference type="Proteomes" id="UP000231644"/>
    </source>
</evidence>
<evidence type="ECO:0008006" key="3">
    <source>
        <dbReference type="Google" id="ProtNLM"/>
    </source>
</evidence>
<sequence length="210" mass="23572">MQVINLGLPKSGTTTLARALRRAGLHTADHRIKADQSQRPELAEAFVADLIYDGYYRTGDPLARLDEFEALSEISVLRERHPAWPQMDHGVLMAIRAAHPQVKFVASWRDPQELSNSMLNWTSMVARMQKAALPGLPVGYGEEEADRIRWIEAHYAFLEAIFAGDPNFLILDVAAPNAREQLQAFTGRDMPWWGQANRNLANRNLKKAGG</sequence>
<name>A0A1I1MK56_9RHOB</name>
<accession>A0A1I1MK56</accession>
<proteinExistence type="predicted"/>
<dbReference type="Pfam" id="PF17784">
    <property type="entry name" value="Sulfotransfer_4"/>
    <property type="match status" value="1"/>
</dbReference>
<evidence type="ECO:0000313" key="1">
    <source>
        <dbReference type="EMBL" id="SFC85801.1"/>
    </source>
</evidence>
<dbReference type="PANTHER" id="PTHR36978:SF4">
    <property type="entry name" value="P-LOOP CONTAINING NUCLEOSIDE TRIPHOSPHATE HYDROLASE PROTEIN"/>
    <property type="match status" value="1"/>
</dbReference>
<dbReference type="PANTHER" id="PTHR36978">
    <property type="entry name" value="P-LOOP CONTAINING NUCLEOTIDE TRIPHOSPHATE HYDROLASE"/>
    <property type="match status" value="1"/>
</dbReference>
<dbReference type="SUPFAM" id="SSF52540">
    <property type="entry name" value="P-loop containing nucleoside triphosphate hydrolases"/>
    <property type="match status" value="1"/>
</dbReference>
<gene>
    <name evidence="1" type="ORF">SAMN05421762_2462</name>
</gene>